<reference evidence="2 3" key="1">
    <citation type="submission" date="2019-08" db="EMBL/GenBank/DDBJ databases">
        <authorList>
            <person name="Peeters C."/>
        </authorList>
    </citation>
    <scope>NUCLEOTIDE SEQUENCE [LARGE SCALE GENOMIC DNA]</scope>
    <source>
        <strain evidence="2 3">LMG 31010</strain>
    </source>
</reference>
<name>A0A5E4WC93_9BURK</name>
<dbReference type="SMART" id="SM00471">
    <property type="entry name" value="HDc"/>
    <property type="match status" value="1"/>
</dbReference>
<gene>
    <name evidence="2" type="ORF">PCO31010_03161</name>
</gene>
<keyword evidence="2" id="KW-0378">Hydrolase</keyword>
<dbReference type="PANTHER" id="PTHR46246:SF1">
    <property type="entry name" value="GUANOSINE-3',5'-BIS(DIPHOSPHATE) 3'-PYROPHOSPHOHYDROLASE MESH1"/>
    <property type="match status" value="1"/>
</dbReference>
<dbReference type="PANTHER" id="PTHR46246">
    <property type="entry name" value="GUANOSINE-3',5'-BIS(DIPHOSPHATE) 3'-PYROPHOSPHOHYDROLASE MESH1"/>
    <property type="match status" value="1"/>
</dbReference>
<dbReference type="GO" id="GO:0008893">
    <property type="term" value="F:guanosine-3',5'-bis(diphosphate) 3'-diphosphatase activity"/>
    <property type="evidence" value="ECO:0007669"/>
    <property type="project" value="TreeGrafter"/>
</dbReference>
<evidence type="ECO:0000313" key="2">
    <source>
        <dbReference type="EMBL" id="VVE20980.1"/>
    </source>
</evidence>
<proteinExistence type="predicted"/>
<dbReference type="InterPro" id="IPR052194">
    <property type="entry name" value="MESH1"/>
</dbReference>
<dbReference type="EMBL" id="CABPSA010000005">
    <property type="protein sequence ID" value="VVE20980.1"/>
    <property type="molecule type" value="Genomic_DNA"/>
</dbReference>
<dbReference type="InterPro" id="IPR003607">
    <property type="entry name" value="HD/PDEase_dom"/>
</dbReference>
<protein>
    <submittedName>
        <fullName evidence="2">Phosphohydrolase</fullName>
    </submittedName>
</protein>
<feature type="domain" description="HD" evidence="1">
    <location>
        <begin position="31"/>
        <end position="126"/>
    </location>
</feature>
<dbReference type="Gene3D" id="1.10.3210.10">
    <property type="entry name" value="Hypothetical protein af1432"/>
    <property type="match status" value="1"/>
</dbReference>
<accession>A0A5E4WC93</accession>
<dbReference type="Proteomes" id="UP000343335">
    <property type="component" value="Unassembled WGS sequence"/>
</dbReference>
<dbReference type="OrthoDB" id="9802385at2"/>
<dbReference type="AlphaFoldDB" id="A0A5E4WC93"/>
<sequence length="179" mass="20140">MNNLEDLLEAIHFAAVRHRSQRRKDVEASPYINHPIAVAHLLATVGEVRDTSVLQAAVLHDTLEDTHTTVEELRSHFGERVARIVEEVTDDKNLPKLRRKDLQIQLAPQKSGEAALIKIADFTCNLRDLVNAPPPEWSSTRIRGYFDWAARVVAGLRCEKAAISQAFDIAYERGNDLLP</sequence>
<dbReference type="Pfam" id="PF13328">
    <property type="entry name" value="HD_4"/>
    <property type="match status" value="1"/>
</dbReference>
<dbReference type="PROSITE" id="PS51831">
    <property type="entry name" value="HD"/>
    <property type="match status" value="1"/>
</dbReference>
<dbReference type="InterPro" id="IPR006674">
    <property type="entry name" value="HD_domain"/>
</dbReference>
<evidence type="ECO:0000259" key="1">
    <source>
        <dbReference type="PROSITE" id="PS51831"/>
    </source>
</evidence>
<dbReference type="SUPFAM" id="SSF109604">
    <property type="entry name" value="HD-domain/PDEase-like"/>
    <property type="match status" value="1"/>
</dbReference>
<organism evidence="2 3">
    <name type="scientific">Pandoraea commovens</name>
    <dbReference type="NCBI Taxonomy" id="2508289"/>
    <lineage>
        <taxon>Bacteria</taxon>
        <taxon>Pseudomonadati</taxon>
        <taxon>Pseudomonadota</taxon>
        <taxon>Betaproteobacteria</taxon>
        <taxon>Burkholderiales</taxon>
        <taxon>Burkholderiaceae</taxon>
        <taxon>Pandoraea</taxon>
    </lineage>
</organism>
<evidence type="ECO:0000313" key="3">
    <source>
        <dbReference type="Proteomes" id="UP000343335"/>
    </source>
</evidence>